<feature type="region of interest" description="Disordered" evidence="1">
    <location>
        <begin position="190"/>
        <end position="226"/>
    </location>
</feature>
<gene>
    <name evidence="2" type="ORF">ACFPIJ_11345</name>
</gene>
<name>A0ABV9VT32_9ACTN</name>
<dbReference type="RefSeq" id="WP_380114677.1">
    <property type="nucleotide sequence ID" value="NZ_JBHSIU010000011.1"/>
</dbReference>
<accession>A0ABV9VT32</accession>
<dbReference type="EMBL" id="JBHSIU010000011">
    <property type="protein sequence ID" value="MFC4998428.1"/>
    <property type="molecule type" value="Genomic_DNA"/>
</dbReference>
<proteinExistence type="predicted"/>
<organism evidence="2 3">
    <name type="scientific">Dactylosporangium cerinum</name>
    <dbReference type="NCBI Taxonomy" id="1434730"/>
    <lineage>
        <taxon>Bacteria</taxon>
        <taxon>Bacillati</taxon>
        <taxon>Actinomycetota</taxon>
        <taxon>Actinomycetes</taxon>
        <taxon>Micromonosporales</taxon>
        <taxon>Micromonosporaceae</taxon>
        <taxon>Dactylosporangium</taxon>
    </lineage>
</organism>
<dbReference type="Proteomes" id="UP001595912">
    <property type="component" value="Unassembled WGS sequence"/>
</dbReference>
<evidence type="ECO:0000313" key="3">
    <source>
        <dbReference type="Proteomes" id="UP001595912"/>
    </source>
</evidence>
<feature type="compositionally biased region" description="Basic and acidic residues" evidence="1">
    <location>
        <begin position="190"/>
        <end position="200"/>
    </location>
</feature>
<sequence>MGVWSDARIVQFDPGPRVAADSKVALLWPAWAYRVTAPVLQDRGIDLFQRAVLALCRAGVRQPDRMGPLLHLDPRLCTHIVDRARTAGLLDNAGDITQAGLLALRTGSTGDTPQWQVCYVFQDPFGQRLWPRTVERLTDAWLVGRTPTEAKIMVHGERGGFQRATFVMAPEGPPAWPSAARVVEAASLDHAERSAHEQRQRERRNRQPPDTTPDTATAVPDLDGDARPDLHRVAFVDEPEPVLMLAFLTAEHDPDPAPNEPDPADDELVAHDPFGLGPSKVLHDLVRRQARTDTHLAAILAELTAAGFEQARQRAHHADLSLVQQVQRRLVHEFGPAIRADADALAMMTDLDREHLSAGRDASLKRLAHQALAMYEVLLPRLLHAHPLPQQTLDNYLAVGVKLRRAMLERTARDVGFERADDLFGSVTDSELTKTNDNPAKGYVKGLMTLCLLAVPAWPDHPLRRLARQHPDLLGTLQVLNTLRNRSAHANREAGPRHDADWCRAVGAAAASALLEVPATLPERTPT</sequence>
<protein>
    <submittedName>
        <fullName evidence="2">Uncharacterized protein</fullName>
    </submittedName>
</protein>
<keyword evidence="3" id="KW-1185">Reference proteome</keyword>
<evidence type="ECO:0000313" key="2">
    <source>
        <dbReference type="EMBL" id="MFC4998428.1"/>
    </source>
</evidence>
<evidence type="ECO:0000256" key="1">
    <source>
        <dbReference type="SAM" id="MobiDB-lite"/>
    </source>
</evidence>
<feature type="compositionally biased region" description="Low complexity" evidence="1">
    <location>
        <begin position="208"/>
        <end position="221"/>
    </location>
</feature>
<reference evidence="3" key="1">
    <citation type="journal article" date="2019" name="Int. J. Syst. Evol. Microbiol.">
        <title>The Global Catalogue of Microorganisms (GCM) 10K type strain sequencing project: providing services to taxonomists for standard genome sequencing and annotation.</title>
        <authorList>
            <consortium name="The Broad Institute Genomics Platform"/>
            <consortium name="The Broad Institute Genome Sequencing Center for Infectious Disease"/>
            <person name="Wu L."/>
            <person name="Ma J."/>
        </authorList>
    </citation>
    <scope>NUCLEOTIDE SEQUENCE [LARGE SCALE GENOMIC DNA]</scope>
    <source>
        <strain evidence="3">CGMCC 4.7152</strain>
    </source>
</reference>
<comment type="caution">
    <text evidence="2">The sequence shown here is derived from an EMBL/GenBank/DDBJ whole genome shotgun (WGS) entry which is preliminary data.</text>
</comment>